<feature type="compositionally biased region" description="Basic residues" evidence="1">
    <location>
        <begin position="217"/>
        <end position="232"/>
    </location>
</feature>
<feature type="region of interest" description="Disordered" evidence="1">
    <location>
        <begin position="71"/>
        <end position="91"/>
    </location>
</feature>
<dbReference type="Proteomes" id="UP000504636">
    <property type="component" value="Unplaced"/>
</dbReference>
<protein>
    <submittedName>
        <fullName evidence="2 4">Uncharacterized protein</fullName>
    </submittedName>
</protein>
<sequence>HTSSILSLPHYQQATTKNYQHSSEPTHHLPFPSNSKHTLLNLYSKTFPAHSSKMASSSDAMDIDAGNADAHTTATDNVEGGSPYFSDDGQGNWEYIGPEPAMTKDDCIYWECCKCNDRLLIPKAFTPAFDRCPKGARCKGAVENKREVFLVLDKNGNSEKVKVAGHQKCKGSSSGGCADQTHNGPYRREDFALTREQYEAMDEKFKKKYNLMENRPVPKHRRQRRKHGISRS</sequence>
<feature type="region of interest" description="Disordered" evidence="1">
    <location>
        <begin position="211"/>
        <end position="232"/>
    </location>
</feature>
<dbReference type="EMBL" id="MU003699">
    <property type="protein sequence ID" value="KAF2811200.1"/>
    <property type="molecule type" value="Genomic_DNA"/>
</dbReference>
<reference evidence="4" key="2">
    <citation type="submission" date="2020-04" db="EMBL/GenBank/DDBJ databases">
        <authorList>
            <consortium name="NCBI Genome Project"/>
        </authorList>
    </citation>
    <scope>NUCLEOTIDE SEQUENCE</scope>
    <source>
        <strain evidence="4">CBS 304.34</strain>
    </source>
</reference>
<feature type="compositionally biased region" description="Polar residues" evidence="1">
    <location>
        <begin position="1"/>
        <end position="23"/>
    </location>
</feature>
<organism evidence="2">
    <name type="scientific">Mytilinidion resinicola</name>
    <dbReference type="NCBI Taxonomy" id="574789"/>
    <lineage>
        <taxon>Eukaryota</taxon>
        <taxon>Fungi</taxon>
        <taxon>Dikarya</taxon>
        <taxon>Ascomycota</taxon>
        <taxon>Pezizomycotina</taxon>
        <taxon>Dothideomycetes</taxon>
        <taxon>Pleosporomycetidae</taxon>
        <taxon>Mytilinidiales</taxon>
        <taxon>Mytilinidiaceae</taxon>
        <taxon>Mytilinidion</taxon>
    </lineage>
</organism>
<evidence type="ECO:0000313" key="3">
    <source>
        <dbReference type="Proteomes" id="UP000504636"/>
    </source>
</evidence>
<evidence type="ECO:0000313" key="2">
    <source>
        <dbReference type="EMBL" id="KAF2811200.1"/>
    </source>
</evidence>
<reference evidence="4" key="3">
    <citation type="submission" date="2025-04" db="UniProtKB">
        <authorList>
            <consortium name="RefSeq"/>
        </authorList>
    </citation>
    <scope>IDENTIFICATION</scope>
    <source>
        <strain evidence="4">CBS 304.34</strain>
    </source>
</reference>
<reference evidence="2 4" key="1">
    <citation type="journal article" date="2020" name="Stud. Mycol.">
        <title>101 Dothideomycetes genomes: a test case for predicting lifestyles and emergence of pathogens.</title>
        <authorList>
            <person name="Haridas S."/>
            <person name="Albert R."/>
            <person name="Binder M."/>
            <person name="Bloem J."/>
            <person name="Labutti K."/>
            <person name="Salamov A."/>
            <person name="Andreopoulos B."/>
            <person name="Baker S."/>
            <person name="Barry K."/>
            <person name="Bills G."/>
            <person name="Bluhm B."/>
            <person name="Cannon C."/>
            <person name="Castanera R."/>
            <person name="Culley D."/>
            <person name="Daum C."/>
            <person name="Ezra D."/>
            <person name="Gonzalez J."/>
            <person name="Henrissat B."/>
            <person name="Kuo A."/>
            <person name="Liang C."/>
            <person name="Lipzen A."/>
            <person name="Lutzoni F."/>
            <person name="Magnuson J."/>
            <person name="Mondo S."/>
            <person name="Nolan M."/>
            <person name="Ohm R."/>
            <person name="Pangilinan J."/>
            <person name="Park H.-J."/>
            <person name="Ramirez L."/>
            <person name="Alfaro M."/>
            <person name="Sun H."/>
            <person name="Tritt A."/>
            <person name="Yoshinaga Y."/>
            <person name="Zwiers L.-H."/>
            <person name="Turgeon B."/>
            <person name="Goodwin S."/>
            <person name="Spatafora J."/>
            <person name="Crous P."/>
            <person name="Grigoriev I."/>
        </authorList>
    </citation>
    <scope>NUCLEOTIDE SEQUENCE</scope>
    <source>
        <strain evidence="2 4">CBS 304.34</strain>
    </source>
</reference>
<evidence type="ECO:0000313" key="4">
    <source>
        <dbReference type="RefSeq" id="XP_033578164.1"/>
    </source>
</evidence>
<feature type="region of interest" description="Disordered" evidence="1">
    <location>
        <begin position="1"/>
        <end position="28"/>
    </location>
</feature>
<keyword evidence="3" id="KW-1185">Reference proteome</keyword>
<dbReference type="RefSeq" id="XP_033578164.1">
    <property type="nucleotide sequence ID" value="XM_033714156.1"/>
</dbReference>
<gene>
    <name evidence="2 4" type="ORF">BDZ99DRAFT_297879</name>
</gene>
<accession>A0A6A6YQZ6</accession>
<evidence type="ECO:0000256" key="1">
    <source>
        <dbReference type="SAM" id="MobiDB-lite"/>
    </source>
</evidence>
<name>A0A6A6YQZ6_9PEZI</name>
<proteinExistence type="predicted"/>
<dbReference type="GeneID" id="54455049"/>
<feature type="non-terminal residue" evidence="2">
    <location>
        <position position="1"/>
    </location>
</feature>
<dbReference type="AlphaFoldDB" id="A0A6A6YQZ6"/>